<sequence>MSKKIDTSGLDSDFIIGQTDRTNREAKPTLVEKSTVADAVPTQVEPMAPVAVPTPLAMETTREESKRRKPKVEPLDYKSLFIQEAAIAARSGKTVYICKEHHDRIIKILHVIAKNEVSLFSYIYNVLEHHFNAYQEEITELYDKNLEKPF</sequence>
<name>A0A840CQL4_9BACT</name>
<feature type="region of interest" description="Disordered" evidence="1">
    <location>
        <begin position="50"/>
        <end position="71"/>
    </location>
</feature>
<dbReference type="EMBL" id="JACIEP010000029">
    <property type="protein sequence ID" value="MBB4038300.1"/>
    <property type="molecule type" value="Genomic_DNA"/>
</dbReference>
<feature type="compositionally biased region" description="Basic and acidic residues" evidence="1">
    <location>
        <begin position="60"/>
        <end position="71"/>
    </location>
</feature>
<dbReference type="Pfam" id="PF11888">
    <property type="entry name" value="DUF3408"/>
    <property type="match status" value="1"/>
</dbReference>
<dbReference type="RefSeq" id="WP_183309088.1">
    <property type="nucleotide sequence ID" value="NZ_JACIEP010000029.1"/>
</dbReference>
<evidence type="ECO:0000313" key="3">
    <source>
        <dbReference type="Proteomes" id="UP000555103"/>
    </source>
</evidence>
<evidence type="ECO:0000256" key="1">
    <source>
        <dbReference type="SAM" id="MobiDB-lite"/>
    </source>
</evidence>
<keyword evidence="3" id="KW-1185">Reference proteome</keyword>
<comment type="caution">
    <text evidence="2">The sequence shown here is derived from an EMBL/GenBank/DDBJ whole genome shotgun (WGS) entry which is preliminary data.</text>
</comment>
<gene>
    <name evidence="2" type="ORF">GGR21_004232</name>
</gene>
<evidence type="ECO:0008006" key="4">
    <source>
        <dbReference type="Google" id="ProtNLM"/>
    </source>
</evidence>
<evidence type="ECO:0000313" key="2">
    <source>
        <dbReference type="EMBL" id="MBB4038300.1"/>
    </source>
</evidence>
<dbReference type="InterPro" id="IPR021823">
    <property type="entry name" value="DUF3408"/>
</dbReference>
<dbReference type="AlphaFoldDB" id="A0A840CQL4"/>
<proteinExistence type="predicted"/>
<feature type="region of interest" description="Disordered" evidence="1">
    <location>
        <begin position="1"/>
        <end position="31"/>
    </location>
</feature>
<dbReference type="Proteomes" id="UP000555103">
    <property type="component" value="Unassembled WGS sequence"/>
</dbReference>
<organism evidence="2 3">
    <name type="scientific">Dysgonomonas hofstadii</name>
    <dbReference type="NCBI Taxonomy" id="637886"/>
    <lineage>
        <taxon>Bacteria</taxon>
        <taxon>Pseudomonadati</taxon>
        <taxon>Bacteroidota</taxon>
        <taxon>Bacteroidia</taxon>
        <taxon>Bacteroidales</taxon>
        <taxon>Dysgonomonadaceae</taxon>
        <taxon>Dysgonomonas</taxon>
    </lineage>
</organism>
<accession>A0A840CQL4</accession>
<protein>
    <recommendedName>
        <fullName evidence="4">DUF3408 domain-containing protein</fullName>
    </recommendedName>
</protein>
<reference evidence="2 3" key="1">
    <citation type="submission" date="2020-08" db="EMBL/GenBank/DDBJ databases">
        <title>Genomic Encyclopedia of Type Strains, Phase IV (KMG-IV): sequencing the most valuable type-strain genomes for metagenomic binning, comparative biology and taxonomic classification.</title>
        <authorList>
            <person name="Goeker M."/>
        </authorList>
    </citation>
    <scope>NUCLEOTIDE SEQUENCE [LARGE SCALE GENOMIC DNA]</scope>
    <source>
        <strain evidence="2 3">DSM 104969</strain>
    </source>
</reference>